<keyword evidence="2" id="KW-1185">Reference proteome</keyword>
<dbReference type="AlphaFoldDB" id="D8QFV7"/>
<proteinExistence type="predicted"/>
<dbReference type="VEuPathDB" id="FungiDB:SCHCODRAFT_02671756"/>
<sequence>MAVASPPPRLSSQPAQVDRAAHPPLTLPFPPLLRSWRIAFVAIFRIAGDASRASRPPRCAVCAADCSCAQRVNLSAAARPAPLAPPLRAVLRREEVGRWGYVLPRPCARLDYARGSRGGAVAPIAGELLLPAVLATRL</sequence>
<dbReference type="GeneID" id="9592155"/>
<dbReference type="EMBL" id="GL377311">
    <property type="protein sequence ID" value="EFI93482.1"/>
    <property type="molecule type" value="Genomic_DNA"/>
</dbReference>
<feature type="non-terminal residue" evidence="1">
    <location>
        <position position="138"/>
    </location>
</feature>
<dbReference type="KEGG" id="scm:SCHCO_02671756"/>
<evidence type="ECO:0000313" key="2">
    <source>
        <dbReference type="Proteomes" id="UP000007431"/>
    </source>
</evidence>
<accession>D8QFV7</accession>
<protein>
    <submittedName>
        <fullName evidence="1">Uncharacterized protein</fullName>
    </submittedName>
</protein>
<dbReference type="HOGENOM" id="CLU_1856444_0_0_1"/>
<evidence type="ECO:0000313" key="1">
    <source>
        <dbReference type="EMBL" id="EFI93482.1"/>
    </source>
</evidence>
<dbReference type="Proteomes" id="UP000007431">
    <property type="component" value="Unassembled WGS sequence"/>
</dbReference>
<name>D8QFV7_SCHCM</name>
<organism evidence="2">
    <name type="scientific">Schizophyllum commune (strain H4-8 / FGSC 9210)</name>
    <name type="common">Split gill fungus</name>
    <dbReference type="NCBI Taxonomy" id="578458"/>
    <lineage>
        <taxon>Eukaryota</taxon>
        <taxon>Fungi</taxon>
        <taxon>Dikarya</taxon>
        <taxon>Basidiomycota</taxon>
        <taxon>Agaricomycotina</taxon>
        <taxon>Agaricomycetes</taxon>
        <taxon>Agaricomycetidae</taxon>
        <taxon>Agaricales</taxon>
        <taxon>Schizophyllaceae</taxon>
        <taxon>Schizophyllum</taxon>
    </lineage>
</organism>
<reference evidence="1 2" key="1">
    <citation type="journal article" date="2010" name="Nat. Biotechnol.">
        <title>Genome sequence of the model mushroom Schizophyllum commune.</title>
        <authorList>
            <person name="Ohm R.A."/>
            <person name="de Jong J.F."/>
            <person name="Lugones L.G."/>
            <person name="Aerts A."/>
            <person name="Kothe E."/>
            <person name="Stajich J.E."/>
            <person name="de Vries R.P."/>
            <person name="Record E."/>
            <person name="Levasseur A."/>
            <person name="Baker S.E."/>
            <person name="Bartholomew K.A."/>
            <person name="Coutinho P.M."/>
            <person name="Erdmann S."/>
            <person name="Fowler T.J."/>
            <person name="Gathman A.C."/>
            <person name="Lombard V."/>
            <person name="Henrissat B."/>
            <person name="Knabe N."/>
            <person name="Kuees U."/>
            <person name="Lilly W.W."/>
            <person name="Lindquist E."/>
            <person name="Lucas S."/>
            <person name="Magnuson J.K."/>
            <person name="Piumi F."/>
            <person name="Raudaskoski M."/>
            <person name="Salamov A."/>
            <person name="Schmutz J."/>
            <person name="Schwarze F.W.M.R."/>
            <person name="vanKuyk P.A."/>
            <person name="Horton J.S."/>
            <person name="Grigoriev I.V."/>
            <person name="Woesten H.A.B."/>
        </authorList>
    </citation>
    <scope>NUCLEOTIDE SEQUENCE [LARGE SCALE GENOMIC DNA]</scope>
    <source>
        <strain evidence="2">H4-8 / FGSC 9210</strain>
    </source>
</reference>
<dbReference type="InParanoid" id="D8QFV7"/>
<gene>
    <name evidence="1" type="ORF">SCHCODRAFT_112753</name>
</gene>
<dbReference type="RefSeq" id="XP_003028385.1">
    <property type="nucleotide sequence ID" value="XM_003028339.1"/>
</dbReference>